<evidence type="ECO:0000313" key="2">
    <source>
        <dbReference type="EMBL" id="MBB3841765.1"/>
    </source>
</evidence>
<evidence type="ECO:0000256" key="1">
    <source>
        <dbReference type="SAM" id="MobiDB-lite"/>
    </source>
</evidence>
<name>A0A7W5ZS61_9BACT</name>
<dbReference type="AlphaFoldDB" id="A0A7W5ZS61"/>
<accession>A0A7W5ZS61</accession>
<dbReference type="Proteomes" id="UP000541352">
    <property type="component" value="Unassembled WGS sequence"/>
</dbReference>
<organism evidence="2 3">
    <name type="scientific">Runella defluvii</name>
    <dbReference type="NCBI Taxonomy" id="370973"/>
    <lineage>
        <taxon>Bacteria</taxon>
        <taxon>Pseudomonadati</taxon>
        <taxon>Bacteroidota</taxon>
        <taxon>Cytophagia</taxon>
        <taxon>Cytophagales</taxon>
        <taxon>Spirosomataceae</taxon>
        <taxon>Runella</taxon>
    </lineage>
</organism>
<comment type="caution">
    <text evidence="2">The sequence shown here is derived from an EMBL/GenBank/DDBJ whole genome shotgun (WGS) entry which is preliminary data.</text>
</comment>
<dbReference type="EMBL" id="JACIBY010000021">
    <property type="protein sequence ID" value="MBB3841765.1"/>
    <property type="molecule type" value="Genomic_DNA"/>
</dbReference>
<protein>
    <submittedName>
        <fullName evidence="2">Uncharacterized protein</fullName>
    </submittedName>
</protein>
<sequence length="40" mass="3993">MVLITSAIAVLSTVSNENSFTPIPEGTLSEKNAKGGASTG</sequence>
<feature type="region of interest" description="Disordered" evidence="1">
    <location>
        <begin position="19"/>
        <end position="40"/>
    </location>
</feature>
<reference evidence="2 3" key="1">
    <citation type="submission" date="2020-08" db="EMBL/GenBank/DDBJ databases">
        <title>Genomic Encyclopedia of Type Strains, Phase IV (KMG-IV): sequencing the most valuable type-strain genomes for metagenomic binning, comparative biology and taxonomic classification.</title>
        <authorList>
            <person name="Goeker M."/>
        </authorList>
    </citation>
    <scope>NUCLEOTIDE SEQUENCE [LARGE SCALE GENOMIC DNA]</scope>
    <source>
        <strain evidence="2 3">DSM 17976</strain>
    </source>
</reference>
<gene>
    <name evidence="2" type="ORF">FHS57_005794</name>
</gene>
<proteinExistence type="predicted"/>
<evidence type="ECO:0000313" key="3">
    <source>
        <dbReference type="Proteomes" id="UP000541352"/>
    </source>
</evidence>
<keyword evidence="3" id="KW-1185">Reference proteome</keyword>